<dbReference type="InterPro" id="IPR000477">
    <property type="entry name" value="RT_dom"/>
</dbReference>
<dbReference type="SUPFAM" id="SSF56672">
    <property type="entry name" value="DNA/RNA polymerases"/>
    <property type="match status" value="1"/>
</dbReference>
<evidence type="ECO:0000313" key="3">
    <source>
        <dbReference type="EMBL" id="CAB0037664.1"/>
    </source>
</evidence>
<feature type="domain" description="Reverse transcriptase" evidence="2">
    <location>
        <begin position="95"/>
        <end position="372"/>
    </location>
</feature>
<feature type="compositionally biased region" description="Basic and acidic residues" evidence="1">
    <location>
        <begin position="713"/>
        <end position="730"/>
    </location>
</feature>
<evidence type="ECO:0000259" key="2">
    <source>
        <dbReference type="PROSITE" id="PS50878"/>
    </source>
</evidence>
<reference evidence="3 4" key="1">
    <citation type="submission" date="2020-02" db="EMBL/GenBank/DDBJ databases">
        <authorList>
            <person name="Ferguson B K."/>
        </authorList>
    </citation>
    <scope>NUCLEOTIDE SEQUENCE [LARGE SCALE GENOMIC DNA]</scope>
</reference>
<feature type="region of interest" description="Disordered" evidence="1">
    <location>
        <begin position="712"/>
        <end position="752"/>
    </location>
</feature>
<dbReference type="Pfam" id="PF00078">
    <property type="entry name" value="RVT_1"/>
    <property type="match status" value="1"/>
</dbReference>
<keyword evidence="4" id="KW-1185">Reference proteome</keyword>
<protein>
    <recommendedName>
        <fullName evidence="2">Reverse transcriptase domain-containing protein</fullName>
    </recommendedName>
</protein>
<accession>A0A6H5IHM8</accession>
<gene>
    <name evidence="3" type="ORF">TBRA_LOCUS9481</name>
</gene>
<evidence type="ECO:0000313" key="4">
    <source>
        <dbReference type="Proteomes" id="UP000479190"/>
    </source>
</evidence>
<proteinExistence type="predicted"/>
<organism evidence="3 4">
    <name type="scientific">Trichogramma brassicae</name>
    <dbReference type="NCBI Taxonomy" id="86971"/>
    <lineage>
        <taxon>Eukaryota</taxon>
        <taxon>Metazoa</taxon>
        <taxon>Ecdysozoa</taxon>
        <taxon>Arthropoda</taxon>
        <taxon>Hexapoda</taxon>
        <taxon>Insecta</taxon>
        <taxon>Pterygota</taxon>
        <taxon>Neoptera</taxon>
        <taxon>Endopterygota</taxon>
        <taxon>Hymenoptera</taxon>
        <taxon>Apocrita</taxon>
        <taxon>Proctotrupomorpha</taxon>
        <taxon>Chalcidoidea</taxon>
        <taxon>Trichogrammatidae</taxon>
        <taxon>Trichogramma</taxon>
    </lineage>
</organism>
<dbReference type="GO" id="GO:0071897">
    <property type="term" value="P:DNA biosynthetic process"/>
    <property type="evidence" value="ECO:0007669"/>
    <property type="project" value="UniProtKB-ARBA"/>
</dbReference>
<evidence type="ECO:0000256" key="1">
    <source>
        <dbReference type="SAM" id="MobiDB-lite"/>
    </source>
</evidence>
<dbReference type="AlphaFoldDB" id="A0A6H5IHM8"/>
<name>A0A6H5IHM8_9HYME</name>
<dbReference type="OrthoDB" id="7700848at2759"/>
<sequence length="752" mass="84643">MSRLRGSRATQPSSPPLVRRIVAALFPHVPDERALPPLPPLQAEENVPDVTLQELHRACKKIKENSAPGPDGVPNAALKIAINRHPNIFLQVYTACLRSGIFPSCWKRQRLVLLPKPGKPAEEPSSYRPLCMLDTAGKILEKIIRDRLEVITESPEGLSDHQYGFRKGRSTTNAIENVIAVARQAVEGKRWHRGTKKYCAVVTLDVKNAFNSARWNNILTALRRLHTPEYLLRIINSYFSARVLDYSTDDGPESYRVTAGSSTGVCFGPILWNIMYDAILLPQFRGDVRIVGFADDIAVVAVAKHLWQIEYDLNSAVVQVRGALKELSLETADHKTEALLITSRKEMETITITVGDWSISSSPYIRYLGLHIDSRLRFDHHLRTASEKAARVAGALARIMPNTGGPRSSRRKLYAHVVDSILLYGAPIWSGAAETQAYIRQAESVHRRACLRVISGRPHISYDATYVMASVPSLALLADERARIHQRRPVDAKEEERRTTILKRQAQWDRSTKGRWTHRLIPNISEWVERGHGEVDYYLTQLLSGHGYFRHHSQRYDNTLSALCPACPLTIEDAEHVFFHCPRFSVEREELQHLLQEEIEPGNITRLMLEANENWLAVSSFAHSVVNRLRQEAREGVGSIPTRRIFEVRFFAWCGRACARGGAGTTQKEDPGYVISLRSGKKTPITVRAGSDRITISRSPRRGLTKLAIDGAQHSHDEVRSENHTHKRAPDAGAKAQLERMMAPEARTTLTR</sequence>
<dbReference type="InterPro" id="IPR043502">
    <property type="entry name" value="DNA/RNA_pol_sf"/>
</dbReference>
<dbReference type="CDD" id="cd01650">
    <property type="entry name" value="RT_nLTR_like"/>
    <property type="match status" value="1"/>
</dbReference>
<dbReference type="PROSITE" id="PS50878">
    <property type="entry name" value="RT_POL"/>
    <property type="match status" value="1"/>
</dbReference>
<dbReference type="EMBL" id="CADCXV010000863">
    <property type="protein sequence ID" value="CAB0037664.1"/>
    <property type="molecule type" value="Genomic_DNA"/>
</dbReference>
<dbReference type="Proteomes" id="UP000479190">
    <property type="component" value="Unassembled WGS sequence"/>
</dbReference>
<dbReference type="PANTHER" id="PTHR19446">
    <property type="entry name" value="REVERSE TRANSCRIPTASES"/>
    <property type="match status" value="1"/>
</dbReference>